<dbReference type="InterPro" id="IPR052215">
    <property type="entry name" value="Plant_ABCG"/>
</dbReference>
<comment type="similarity">
    <text evidence="2">Belongs to the ABC transporter superfamily. ABCG family. Eye pigment precursor importer (TC 3.A.1.204) subfamily.</text>
</comment>
<reference evidence="11 12" key="1">
    <citation type="journal article" date="2013" name="PLoS Genet.">
        <title>Genomic mechanisms accounting for the adaptation to parasitism in nematode-trapping fungi.</title>
        <authorList>
            <person name="Meerupati T."/>
            <person name="Andersson K.M."/>
            <person name="Friman E."/>
            <person name="Kumar D."/>
            <person name="Tunlid A."/>
            <person name="Ahren D."/>
        </authorList>
    </citation>
    <scope>NUCLEOTIDE SEQUENCE [LARGE SCALE GENOMIC DNA]</scope>
    <source>
        <strain evidence="11 12">CBS 200.50</strain>
    </source>
</reference>
<dbReference type="PANTHER" id="PTHR48042:SF11">
    <property type="entry name" value="ABC TRANSPORTER G FAMILY MEMBER 11"/>
    <property type="match status" value="1"/>
</dbReference>
<evidence type="ECO:0000313" key="11">
    <source>
        <dbReference type="EMBL" id="EPS45883.1"/>
    </source>
</evidence>
<comment type="caution">
    <text evidence="11">The sequence shown here is derived from an EMBL/GenBank/DDBJ whole genome shotgun (WGS) entry which is preliminary data.</text>
</comment>
<evidence type="ECO:0000256" key="5">
    <source>
        <dbReference type="ARBA" id="ARBA00022741"/>
    </source>
</evidence>
<dbReference type="Proteomes" id="UP000015100">
    <property type="component" value="Unassembled WGS sequence"/>
</dbReference>
<gene>
    <name evidence="11" type="ORF">H072_154</name>
</gene>
<dbReference type="InterPro" id="IPR013525">
    <property type="entry name" value="ABC2_TM"/>
</dbReference>
<feature type="transmembrane region" description="Helical" evidence="9">
    <location>
        <begin position="502"/>
        <end position="529"/>
    </location>
</feature>
<evidence type="ECO:0000256" key="9">
    <source>
        <dbReference type="SAM" id="Phobius"/>
    </source>
</evidence>
<dbReference type="Gene3D" id="3.40.50.300">
    <property type="entry name" value="P-loop containing nucleotide triphosphate hydrolases"/>
    <property type="match status" value="1"/>
</dbReference>
<evidence type="ECO:0000256" key="3">
    <source>
        <dbReference type="ARBA" id="ARBA00022448"/>
    </source>
</evidence>
<dbReference type="PROSITE" id="PS50893">
    <property type="entry name" value="ABC_TRANSPORTER_2"/>
    <property type="match status" value="1"/>
</dbReference>
<keyword evidence="8 9" id="KW-0472">Membrane</keyword>
<feature type="domain" description="ABC transporter" evidence="10">
    <location>
        <begin position="38"/>
        <end position="286"/>
    </location>
</feature>
<dbReference type="EMBL" id="AQGS01000003">
    <property type="protein sequence ID" value="EPS45883.1"/>
    <property type="molecule type" value="Genomic_DNA"/>
</dbReference>
<protein>
    <recommendedName>
        <fullName evidence="10">ABC transporter domain-containing protein</fullName>
    </recommendedName>
</protein>
<keyword evidence="6" id="KW-0067">ATP-binding</keyword>
<dbReference type="GO" id="GO:0005524">
    <property type="term" value="F:ATP binding"/>
    <property type="evidence" value="ECO:0007669"/>
    <property type="project" value="UniProtKB-KW"/>
</dbReference>
<dbReference type="FunFam" id="3.40.50.300:FF:001305">
    <property type="entry name" value="ABCG transporter ABC superfamily"/>
    <property type="match status" value="1"/>
</dbReference>
<dbReference type="eggNOG" id="KOG0061">
    <property type="taxonomic scope" value="Eukaryota"/>
</dbReference>
<accession>S8C2H5</accession>
<evidence type="ECO:0000256" key="7">
    <source>
        <dbReference type="ARBA" id="ARBA00022989"/>
    </source>
</evidence>
<evidence type="ECO:0000256" key="8">
    <source>
        <dbReference type="ARBA" id="ARBA00023136"/>
    </source>
</evidence>
<dbReference type="Pfam" id="PF19055">
    <property type="entry name" value="ABC2_membrane_7"/>
    <property type="match status" value="1"/>
</dbReference>
<feature type="transmembrane region" description="Helical" evidence="9">
    <location>
        <begin position="619"/>
        <end position="638"/>
    </location>
</feature>
<dbReference type="SUPFAM" id="SSF52540">
    <property type="entry name" value="P-loop containing nucleoside triphosphate hydrolases"/>
    <property type="match status" value="1"/>
</dbReference>
<dbReference type="GO" id="GO:0140359">
    <property type="term" value="F:ABC-type transporter activity"/>
    <property type="evidence" value="ECO:0007669"/>
    <property type="project" value="InterPro"/>
</dbReference>
<feature type="transmembrane region" description="Helical" evidence="9">
    <location>
        <begin position="455"/>
        <end position="481"/>
    </location>
</feature>
<evidence type="ECO:0000256" key="6">
    <source>
        <dbReference type="ARBA" id="ARBA00022840"/>
    </source>
</evidence>
<dbReference type="SMART" id="SM00382">
    <property type="entry name" value="AAA"/>
    <property type="match status" value="1"/>
</dbReference>
<dbReference type="GO" id="GO:0016887">
    <property type="term" value="F:ATP hydrolysis activity"/>
    <property type="evidence" value="ECO:0007669"/>
    <property type="project" value="InterPro"/>
</dbReference>
<dbReference type="PANTHER" id="PTHR48042">
    <property type="entry name" value="ABC TRANSPORTER G FAMILY MEMBER 11"/>
    <property type="match status" value="1"/>
</dbReference>
<keyword evidence="3" id="KW-0813">Transport</keyword>
<dbReference type="AlphaFoldDB" id="S8C2H5"/>
<evidence type="ECO:0000313" key="12">
    <source>
        <dbReference type="Proteomes" id="UP000015100"/>
    </source>
</evidence>
<dbReference type="Pfam" id="PF00005">
    <property type="entry name" value="ABC_tran"/>
    <property type="match status" value="1"/>
</dbReference>
<evidence type="ECO:0000256" key="4">
    <source>
        <dbReference type="ARBA" id="ARBA00022692"/>
    </source>
</evidence>
<dbReference type="InterPro" id="IPR043926">
    <property type="entry name" value="ABCG_dom"/>
</dbReference>
<dbReference type="InterPro" id="IPR027417">
    <property type="entry name" value="P-loop_NTPase"/>
</dbReference>
<keyword evidence="12" id="KW-1185">Reference proteome</keyword>
<feature type="transmembrane region" description="Helical" evidence="9">
    <location>
        <begin position="378"/>
        <end position="400"/>
    </location>
</feature>
<dbReference type="InterPro" id="IPR003439">
    <property type="entry name" value="ABC_transporter-like_ATP-bd"/>
</dbReference>
<reference evidence="12" key="2">
    <citation type="submission" date="2013-04" db="EMBL/GenBank/DDBJ databases">
        <title>Genomic mechanisms accounting for the adaptation to parasitism in nematode-trapping fungi.</title>
        <authorList>
            <person name="Ahren D.G."/>
        </authorList>
    </citation>
    <scope>NUCLEOTIDE SEQUENCE [LARGE SCALE GENOMIC DNA]</scope>
    <source>
        <strain evidence="12">CBS 200.50</strain>
    </source>
</reference>
<keyword evidence="4 9" id="KW-0812">Transmembrane</keyword>
<dbReference type="GO" id="GO:0016020">
    <property type="term" value="C:membrane"/>
    <property type="evidence" value="ECO:0007669"/>
    <property type="project" value="UniProtKB-SubCell"/>
</dbReference>
<sequence>MSSDDTSVEQGNIHFGPADLELNRIQTSHLINDAVDHFSWKNLTVTVKDRKTKKAIQILDNAHGIVNAGEMLAIMGPSGSGKTTMLNALAHRKAAAGAVTTGDIMANGQKMNLQTIRHLSSYVEQEDALIGSLTVRETMKFAAGLALSSHISHAEREQRTDDLIASFGLQEQAHTIVGTPIRKGLSGGQKKRLGVASRLVTDPRILFLDEPTSGLDSTLSYEVINFIRAIAKKNKLIVIASIHQPSTATYKLFDKLALMSKGKMCYFGPLNEASHYFSGLDLHMPSETNPAEFFLDLINTDLAKEGDRVYQRTQRIIEAWGASRQALQLADEVESSIFSSKDAGHVQDLSKMKIQKPSPWKIPWVLLQRSWIKAYRDIVAYEIRIIMYVGLAILMGTVFLRLKTSQEYIQPFINAIFFGSAFMSFMAVAYVPAFLEDQANFAKERANGLVGPSAFLISNFIIGLPFLFLIAILFSVIEYFLSGFRLDGNAFFLYTMWLFLDLLAAESLVVLVSVIFPIFVVALAVTAFANGLWMCVDGFLVPMNILNPFWKYVFHYIDYQAYVFQGMMVNEFKDRTYSCARLGDGYQCSYPSDLISEGKIEGTAVLKAFNISLNKEGEWVGILIAIIVVYRLLSYLVLRLRND</sequence>
<dbReference type="HOGENOM" id="CLU_000604_57_7_1"/>
<evidence type="ECO:0000256" key="2">
    <source>
        <dbReference type="ARBA" id="ARBA00005814"/>
    </source>
</evidence>
<dbReference type="OMA" id="ICPVDAR"/>
<keyword evidence="5" id="KW-0547">Nucleotide-binding</keyword>
<feature type="transmembrane region" description="Helical" evidence="9">
    <location>
        <begin position="412"/>
        <end position="435"/>
    </location>
</feature>
<evidence type="ECO:0000256" key="1">
    <source>
        <dbReference type="ARBA" id="ARBA00004141"/>
    </source>
</evidence>
<evidence type="ECO:0000259" key="10">
    <source>
        <dbReference type="PROSITE" id="PS50893"/>
    </source>
</evidence>
<proteinExistence type="inferred from homology"/>
<dbReference type="Pfam" id="PF01061">
    <property type="entry name" value="ABC2_membrane"/>
    <property type="match status" value="1"/>
</dbReference>
<dbReference type="InterPro" id="IPR003593">
    <property type="entry name" value="AAA+_ATPase"/>
</dbReference>
<organism evidence="11 12">
    <name type="scientific">Dactylellina haptotyla (strain CBS 200.50)</name>
    <name type="common">Nematode-trapping fungus</name>
    <name type="synonym">Monacrosporium haptotylum</name>
    <dbReference type="NCBI Taxonomy" id="1284197"/>
    <lineage>
        <taxon>Eukaryota</taxon>
        <taxon>Fungi</taxon>
        <taxon>Dikarya</taxon>
        <taxon>Ascomycota</taxon>
        <taxon>Pezizomycotina</taxon>
        <taxon>Orbiliomycetes</taxon>
        <taxon>Orbiliales</taxon>
        <taxon>Orbiliaceae</taxon>
        <taxon>Dactylellina</taxon>
    </lineage>
</organism>
<keyword evidence="7 9" id="KW-1133">Transmembrane helix</keyword>
<dbReference type="OrthoDB" id="66620at2759"/>
<comment type="subcellular location">
    <subcellularLocation>
        <location evidence="1">Membrane</location>
        <topology evidence="1">Multi-pass membrane protein</topology>
    </subcellularLocation>
</comment>
<name>S8C2H5_DACHA</name>
<dbReference type="STRING" id="1284197.S8C2H5"/>